<feature type="compositionally biased region" description="Polar residues" evidence="1">
    <location>
        <begin position="69"/>
        <end position="80"/>
    </location>
</feature>
<dbReference type="Proteomes" id="UP000033188">
    <property type="component" value="Chromosome 2"/>
</dbReference>
<dbReference type="RefSeq" id="XP_012767716.1">
    <property type="nucleotide sequence ID" value="XM_012912262.1"/>
</dbReference>
<dbReference type="GeneID" id="24564071"/>
<proteinExistence type="predicted"/>
<accession>A0A061DCF7</accession>
<protein>
    <submittedName>
        <fullName evidence="2">Uncharacterized protein</fullName>
    </submittedName>
</protein>
<dbReference type="KEGG" id="bbig:BBBOND_0206880"/>
<dbReference type="STRING" id="5866.A0A061DCF7"/>
<evidence type="ECO:0000313" key="3">
    <source>
        <dbReference type="Proteomes" id="UP000033188"/>
    </source>
</evidence>
<gene>
    <name evidence="2" type="ORF">BBBOND_0206880</name>
</gene>
<reference evidence="3" key="1">
    <citation type="submission" date="2014-06" db="EMBL/GenBank/DDBJ databases">
        <authorList>
            <person name="Aslett M."/>
            <person name="De Silva N."/>
        </authorList>
    </citation>
    <scope>NUCLEOTIDE SEQUENCE [LARGE SCALE GENOMIC DNA]</scope>
    <source>
        <strain evidence="3">Bond</strain>
    </source>
</reference>
<name>A0A061DCF7_BABBI</name>
<evidence type="ECO:0000256" key="1">
    <source>
        <dbReference type="SAM" id="MobiDB-lite"/>
    </source>
</evidence>
<sequence length="170" mass="18194">MFATTSEESHEDRIKAAFRAKAKMFLYTIAITKIIGLAVQYLSANEDKEQHFCSVACYKQHSCSGLQSNAAGGASPTASTPAALGTGGKEADLSEPQITALKEDQKLRSMLSNNVLRRVLRQIAASSDPASAIAPYMRDEFFAGFVTQVLETLDAVHEPAADGPSALDKP</sequence>
<dbReference type="VEuPathDB" id="PiroplasmaDB:BBBOND_0206880"/>
<organism evidence="2 3">
    <name type="scientific">Babesia bigemina</name>
    <dbReference type="NCBI Taxonomy" id="5866"/>
    <lineage>
        <taxon>Eukaryota</taxon>
        <taxon>Sar</taxon>
        <taxon>Alveolata</taxon>
        <taxon>Apicomplexa</taxon>
        <taxon>Aconoidasida</taxon>
        <taxon>Piroplasmida</taxon>
        <taxon>Babesiidae</taxon>
        <taxon>Babesia</taxon>
    </lineage>
</organism>
<dbReference type="OMA" id="FNTHREQ"/>
<evidence type="ECO:0000313" key="2">
    <source>
        <dbReference type="EMBL" id="CDR95530.1"/>
    </source>
</evidence>
<dbReference type="AlphaFoldDB" id="A0A061DCF7"/>
<feature type="region of interest" description="Disordered" evidence="1">
    <location>
        <begin position="69"/>
        <end position="95"/>
    </location>
</feature>
<dbReference type="EMBL" id="LK391708">
    <property type="protein sequence ID" value="CDR95530.1"/>
    <property type="molecule type" value="Genomic_DNA"/>
</dbReference>
<dbReference type="OrthoDB" id="18412at2759"/>
<keyword evidence="3" id="KW-1185">Reference proteome</keyword>